<feature type="chain" id="PRO_5027100522" evidence="1">
    <location>
        <begin position="29"/>
        <end position="518"/>
    </location>
</feature>
<dbReference type="PANTHER" id="PTHR12147:SF26">
    <property type="entry name" value="PEPTIDASE M28 DOMAIN-CONTAINING PROTEIN"/>
    <property type="match status" value="1"/>
</dbReference>
<dbReference type="SUPFAM" id="SSF53187">
    <property type="entry name" value="Zn-dependent exopeptidases"/>
    <property type="match status" value="1"/>
</dbReference>
<dbReference type="PANTHER" id="PTHR12147">
    <property type="entry name" value="METALLOPEPTIDASE M28 FAMILY MEMBER"/>
    <property type="match status" value="1"/>
</dbReference>
<dbReference type="InterPro" id="IPR007484">
    <property type="entry name" value="Peptidase_M28"/>
</dbReference>
<accession>A0A6M4IP35</accession>
<dbReference type="GO" id="GO:0006508">
    <property type="term" value="P:proteolysis"/>
    <property type="evidence" value="ECO:0007669"/>
    <property type="project" value="InterPro"/>
</dbReference>
<reference evidence="3 4" key="1">
    <citation type="submission" date="2020-05" db="EMBL/GenBank/DDBJ databases">
        <title>Complete genome sequence of Gemmatimonas greenlandica TET16.</title>
        <authorList>
            <person name="Zeng Y."/>
        </authorList>
    </citation>
    <scope>NUCLEOTIDE SEQUENCE [LARGE SCALE GENOMIC DNA]</scope>
    <source>
        <strain evidence="3 4">TET16</strain>
    </source>
</reference>
<evidence type="ECO:0000259" key="2">
    <source>
        <dbReference type="Pfam" id="PF04389"/>
    </source>
</evidence>
<dbReference type="RefSeq" id="WP_171224615.1">
    <property type="nucleotide sequence ID" value="NZ_CP053085.1"/>
</dbReference>
<evidence type="ECO:0000313" key="3">
    <source>
        <dbReference type="EMBL" id="QJR35186.1"/>
    </source>
</evidence>
<gene>
    <name evidence="3" type="ORF">HKW67_06545</name>
</gene>
<proteinExistence type="predicted"/>
<dbReference type="GO" id="GO:0008235">
    <property type="term" value="F:metalloexopeptidase activity"/>
    <property type="evidence" value="ECO:0007669"/>
    <property type="project" value="InterPro"/>
</dbReference>
<protein>
    <submittedName>
        <fullName evidence="3">M28 family peptidase</fullName>
    </submittedName>
</protein>
<dbReference type="Proteomes" id="UP000500938">
    <property type="component" value="Chromosome"/>
</dbReference>
<evidence type="ECO:0000256" key="1">
    <source>
        <dbReference type="SAM" id="SignalP"/>
    </source>
</evidence>
<feature type="signal peptide" evidence="1">
    <location>
        <begin position="1"/>
        <end position="28"/>
    </location>
</feature>
<feature type="domain" description="Peptidase M28" evidence="2">
    <location>
        <begin position="288"/>
        <end position="494"/>
    </location>
</feature>
<sequence length="518" mass="55844">MFSPRIMRLAALAATLAPGLALSAQATAKGKSTATAGVPLAMSAIKRTDLERDLYAMAGDGMRGREAGTPDEMRASIWVADQLRSIGVKPMGQDGSYFQWWNMVRTRVSTVSTTGALGDKPLVVWKDFVPLGSANADVSAPVVWVGTGADTTIDVRGKIAALQITTPPAASIRTTTNSAEVRYANAAITAATQRVQRRGAVAIILVADSITDVAFDGLGVLRERGTYDVDGGAPRFAGQATQAARPQSARTAPTPSFLVRGATAAALKAGAMAEMHVRVEHFTTPSSNIIGVVRGTDPKLRDEYVLYSSHQDHDGVRYVIDGDSVWAGADDNGTVSVALLAIARAFVKQPGKRSVLFVYHGAEELGLLGSRYHAAHPVVPLQNIVAVLNGDMIGRNNPDSASLLGIQPPHRNSTELVDMALRANTLTGAFKLDSIWDRPTHPEGWYFRSDHVPYARMNVPAVMYSTNLHPDYHTPRDKPSAIDYPKLTRMTQWMYLTGWYVATTPKRPSIDPGFKLER</sequence>
<dbReference type="AlphaFoldDB" id="A0A6M4IP35"/>
<dbReference type="Gene3D" id="3.40.630.10">
    <property type="entry name" value="Zn peptidases"/>
    <property type="match status" value="1"/>
</dbReference>
<dbReference type="Pfam" id="PF04389">
    <property type="entry name" value="Peptidase_M28"/>
    <property type="match status" value="1"/>
</dbReference>
<name>A0A6M4IP35_9BACT</name>
<dbReference type="KEGG" id="ggr:HKW67_06545"/>
<dbReference type="InterPro" id="IPR045175">
    <property type="entry name" value="M28_fam"/>
</dbReference>
<keyword evidence="1" id="KW-0732">Signal</keyword>
<dbReference type="Gene3D" id="3.50.30.30">
    <property type="match status" value="1"/>
</dbReference>
<keyword evidence="4" id="KW-1185">Reference proteome</keyword>
<dbReference type="EMBL" id="CP053085">
    <property type="protein sequence ID" value="QJR35186.1"/>
    <property type="molecule type" value="Genomic_DNA"/>
</dbReference>
<evidence type="ECO:0000313" key="4">
    <source>
        <dbReference type="Proteomes" id="UP000500938"/>
    </source>
</evidence>
<organism evidence="3 4">
    <name type="scientific">Gemmatimonas groenlandica</name>
    <dbReference type="NCBI Taxonomy" id="2732249"/>
    <lineage>
        <taxon>Bacteria</taxon>
        <taxon>Pseudomonadati</taxon>
        <taxon>Gemmatimonadota</taxon>
        <taxon>Gemmatimonadia</taxon>
        <taxon>Gemmatimonadales</taxon>
        <taxon>Gemmatimonadaceae</taxon>
        <taxon>Gemmatimonas</taxon>
    </lineage>
</organism>